<evidence type="ECO:0000256" key="1">
    <source>
        <dbReference type="SAM" id="Phobius"/>
    </source>
</evidence>
<keyword evidence="1" id="KW-1133">Transmembrane helix</keyword>
<organism evidence="2 4">
    <name type="scientific">Pseudomonas amygdali pv. lachrymans</name>
    <name type="common">Pseudomonas syringae pv. lachrymans</name>
    <dbReference type="NCBI Taxonomy" id="53707"/>
    <lineage>
        <taxon>Bacteria</taxon>
        <taxon>Pseudomonadati</taxon>
        <taxon>Pseudomonadota</taxon>
        <taxon>Gammaproteobacteria</taxon>
        <taxon>Pseudomonadales</taxon>
        <taxon>Pseudomonadaceae</taxon>
        <taxon>Pseudomonas</taxon>
        <taxon>Pseudomonas amygdali</taxon>
    </lineage>
</organism>
<dbReference type="EMBL" id="LGLK01000057">
    <property type="protein sequence ID" value="KPC17831.1"/>
    <property type="molecule type" value="Genomic_DNA"/>
</dbReference>
<protein>
    <submittedName>
        <fullName evidence="2">Uncharacterized protein</fullName>
    </submittedName>
</protein>
<dbReference type="Proteomes" id="UP000037943">
    <property type="component" value="Unassembled WGS sequence"/>
</dbReference>
<keyword evidence="4" id="KW-1185">Reference proteome</keyword>
<evidence type="ECO:0000313" key="3">
    <source>
        <dbReference type="EMBL" id="KPC17831.1"/>
    </source>
</evidence>
<evidence type="ECO:0000313" key="2">
    <source>
        <dbReference type="EMBL" id="KPC16872.1"/>
    </source>
</evidence>
<feature type="transmembrane region" description="Helical" evidence="1">
    <location>
        <begin position="12"/>
        <end position="35"/>
    </location>
</feature>
<comment type="caution">
    <text evidence="2">The sequence shown here is derived from an EMBL/GenBank/DDBJ whole genome shotgun (WGS) entry which is preliminary data.</text>
</comment>
<evidence type="ECO:0000313" key="4">
    <source>
        <dbReference type="Proteomes" id="UP000037943"/>
    </source>
</evidence>
<reference evidence="2 4" key="1">
    <citation type="submission" date="2015-07" db="EMBL/GenBank/DDBJ databases">
        <authorList>
            <person name="O'Brien H.E."/>
            <person name="Thakur S."/>
            <person name="Gong Y."/>
            <person name="Wang P.W."/>
            <person name="Guttman D.S."/>
        </authorList>
    </citation>
    <scope>NUCLEOTIDE SEQUENCE [LARGE SCALE GENOMIC DNA]</scope>
    <source>
        <strain evidence="2 4">107</strain>
    </source>
</reference>
<accession>A0ABR5KQK0</accession>
<sequence length="43" mass="4414">MTHPCAQEGDVAVVMITLGALVTVAVGHAVMIAMIKSTSFISL</sequence>
<reference evidence="2 4" key="2">
    <citation type="submission" date="2015-10" db="EMBL/GenBank/DDBJ databases">
        <title>Comparative genomics and high-throughput reverse genetic screens identify a new phytobacterial MAMP and an Arabidopsis receptor required for immune elicitation.</title>
        <authorList>
            <person name="Mott G.A."/>
            <person name="Thakur S."/>
            <person name="Wang P.W."/>
            <person name="Desveaux D."/>
            <person name="Guttman D.S."/>
        </authorList>
    </citation>
    <scope>NUCLEOTIDE SEQUENCE [LARGE SCALE GENOMIC DNA]</scope>
    <source>
        <strain evidence="2 4">107</strain>
    </source>
</reference>
<gene>
    <name evidence="2" type="ORF">AC499_0074</name>
    <name evidence="3" type="ORF">AC499_1033</name>
</gene>
<keyword evidence="1" id="KW-0812">Transmembrane</keyword>
<proteinExistence type="predicted"/>
<keyword evidence="1" id="KW-0472">Membrane</keyword>
<dbReference type="EMBL" id="LGLK01000057">
    <property type="protein sequence ID" value="KPC16872.1"/>
    <property type="molecule type" value="Genomic_DNA"/>
</dbReference>
<name>A0ABR5KQK0_PSEAV</name>